<gene>
    <name evidence="1" type="ORF">JOC48_000338</name>
</gene>
<reference evidence="1 2" key="1">
    <citation type="submission" date="2021-01" db="EMBL/GenBank/DDBJ databases">
        <title>Genomic Encyclopedia of Type Strains, Phase IV (KMG-IV): sequencing the most valuable type-strain genomes for metagenomic binning, comparative biology and taxonomic classification.</title>
        <authorList>
            <person name="Goeker M."/>
        </authorList>
    </citation>
    <scope>NUCLEOTIDE SEQUENCE [LARGE SCALE GENOMIC DNA]</scope>
    <source>
        <strain evidence="1 2">DSM 23711</strain>
    </source>
</reference>
<accession>A0ABS2MVE3</accession>
<dbReference type="InterPro" id="IPR010697">
    <property type="entry name" value="YspA"/>
</dbReference>
<sequence length="188" mass="22244">MKILTVTGYKPIEMNIFKPNDHKIDFIKAAIKKRLISLIEEGLEWILVSGQMGVEQWTAEVVLELKQIYDIKIGIIPPFEHMDKNWPEHYQNSFQELTQQVDFFKPIYQSEYKGPFQFKARDKWLINKSDACLVLVDEEYPGSTSFFLEELKKVNKESYYQVLMITPYDIEEVVREIMDENTEYGNND</sequence>
<proteinExistence type="predicted"/>
<dbReference type="Proteomes" id="UP001296943">
    <property type="component" value="Unassembled WGS sequence"/>
</dbReference>
<dbReference type="NCBIfam" id="NF010181">
    <property type="entry name" value="PRK13660.1"/>
    <property type="match status" value="1"/>
</dbReference>
<dbReference type="PIRSF" id="PIRSF021290">
    <property type="entry name" value="DUF1273"/>
    <property type="match status" value="1"/>
</dbReference>
<dbReference type="PANTHER" id="PTHR38440">
    <property type="entry name" value="UPF0398 PROTEIN YPSA"/>
    <property type="match status" value="1"/>
</dbReference>
<evidence type="ECO:0000313" key="2">
    <source>
        <dbReference type="Proteomes" id="UP001296943"/>
    </source>
</evidence>
<protein>
    <submittedName>
        <fullName evidence="1">Phage-like protein YoqJ</fullName>
    </submittedName>
</protein>
<dbReference type="SUPFAM" id="SSF102405">
    <property type="entry name" value="MCP/YpsA-like"/>
    <property type="match status" value="1"/>
</dbReference>
<dbReference type="RefSeq" id="WP_204497314.1">
    <property type="nucleotide sequence ID" value="NZ_JAFBDR010000001.1"/>
</dbReference>
<organism evidence="1 2">
    <name type="scientific">Aquibacillus albus</name>
    <dbReference type="NCBI Taxonomy" id="1168171"/>
    <lineage>
        <taxon>Bacteria</taxon>
        <taxon>Bacillati</taxon>
        <taxon>Bacillota</taxon>
        <taxon>Bacilli</taxon>
        <taxon>Bacillales</taxon>
        <taxon>Bacillaceae</taxon>
        <taxon>Aquibacillus</taxon>
    </lineage>
</organism>
<dbReference type="PANTHER" id="PTHR38440:SF1">
    <property type="entry name" value="UPF0398 PROTEIN SPR0331"/>
    <property type="match status" value="1"/>
</dbReference>
<name>A0ABS2MVE3_9BACI</name>
<comment type="caution">
    <text evidence="1">The sequence shown here is derived from an EMBL/GenBank/DDBJ whole genome shotgun (WGS) entry which is preliminary data.</text>
</comment>
<dbReference type="Gene3D" id="3.40.50.450">
    <property type="match status" value="1"/>
</dbReference>
<keyword evidence="2" id="KW-1185">Reference proteome</keyword>
<evidence type="ECO:0000313" key="1">
    <source>
        <dbReference type="EMBL" id="MBM7569869.1"/>
    </source>
</evidence>
<dbReference type="Pfam" id="PF06908">
    <property type="entry name" value="YpsA"/>
    <property type="match status" value="1"/>
</dbReference>
<dbReference type="EMBL" id="JAFBDR010000001">
    <property type="protein sequence ID" value="MBM7569869.1"/>
    <property type="molecule type" value="Genomic_DNA"/>
</dbReference>